<keyword evidence="4" id="KW-0411">Iron-sulfur</keyword>
<dbReference type="GO" id="GO:0046872">
    <property type="term" value="F:metal ion binding"/>
    <property type="evidence" value="ECO:0007669"/>
    <property type="project" value="UniProtKB-KW"/>
</dbReference>
<dbReference type="SMART" id="SM00478">
    <property type="entry name" value="ENDO3c"/>
    <property type="match status" value="1"/>
</dbReference>
<evidence type="ECO:0000256" key="2">
    <source>
        <dbReference type="ARBA" id="ARBA00022723"/>
    </source>
</evidence>
<dbReference type="GO" id="GO:0035514">
    <property type="term" value="F:DNA demethylase activity"/>
    <property type="evidence" value="ECO:0007669"/>
    <property type="project" value="InterPro"/>
</dbReference>
<comment type="caution">
    <text evidence="7">The sequence shown here is derived from an EMBL/GenBank/DDBJ whole genome shotgun (WGS) entry which is preliminary data.</text>
</comment>
<dbReference type="Pfam" id="PF00730">
    <property type="entry name" value="HhH-GPD"/>
    <property type="match status" value="1"/>
</dbReference>
<dbReference type="Gene3D" id="1.10.1670.10">
    <property type="entry name" value="Helix-hairpin-Helix base-excision DNA repair enzymes (C-terminal)"/>
    <property type="match status" value="1"/>
</dbReference>
<sequence>MKKKKKKRPRILQNGALTLIVHGADEALRWSHRASWFCGNMRGVLGDRTMTKRWGGSVLDSVIGAFLTQNASDVLSSKAWMTLQSRFPAACSEEQGQASNSYQDIVDWEAVRQAPAEEVADAIRCRGMHNNLAKRIQAYLMKIAGLGRKSVACIMLLSLQRKDFPVDTNVGRICARLGWIPIEAAQALENMDEYAPEPEVHKYLHSRLTALSISDLYELHYQMITLGKVICTKAKPNCSACPLEAQCEYAQSGGERWQSEVEGFLDVEQVAASSQVRAPVAHPGSMARSRIAEVAEKPFLEAVAPPAIEQQIADIMRKGFRLDRAASSPSSHETMSDDLTAFDASLAVLGLSRQGSMMADTFSHAAARSQISRKSRQVSRRIHPDKCLVAQASEAFAKLQQAQTFALGCLAKWLPQQDPPLAATSPSGADTAAPCTSTRRRFLKQARILSSDLMQRLPEQLRRLLPKGPCEILAVKASSPPEAVSPVHNSLVAALDATSPSAANQHRPPGNLSVDLMAQS</sequence>
<evidence type="ECO:0000313" key="7">
    <source>
        <dbReference type="EMBL" id="KAK9864815.1"/>
    </source>
</evidence>
<feature type="region of interest" description="Disordered" evidence="5">
    <location>
        <begin position="498"/>
        <end position="520"/>
    </location>
</feature>
<evidence type="ECO:0000313" key="8">
    <source>
        <dbReference type="Proteomes" id="UP001485043"/>
    </source>
</evidence>
<organism evidence="7 8">
    <name type="scientific">Apatococcus fuscideae</name>
    <dbReference type="NCBI Taxonomy" id="2026836"/>
    <lineage>
        <taxon>Eukaryota</taxon>
        <taxon>Viridiplantae</taxon>
        <taxon>Chlorophyta</taxon>
        <taxon>core chlorophytes</taxon>
        <taxon>Trebouxiophyceae</taxon>
        <taxon>Chlorellales</taxon>
        <taxon>Chlorellaceae</taxon>
        <taxon>Apatococcus</taxon>
    </lineage>
</organism>
<dbReference type="PANTHER" id="PTHR46213:SF13">
    <property type="entry name" value="DEMETER-LIKE PROTEIN 2-RELATED"/>
    <property type="match status" value="1"/>
</dbReference>
<dbReference type="GO" id="GO:0141166">
    <property type="term" value="P:chromosomal 5-methylcytosine DNA demethylation pathway"/>
    <property type="evidence" value="ECO:0007669"/>
    <property type="project" value="InterPro"/>
</dbReference>
<comment type="cofactor">
    <cofactor evidence="1">
        <name>[4Fe-4S] cluster</name>
        <dbReference type="ChEBI" id="CHEBI:49883"/>
    </cofactor>
</comment>
<name>A0AAW1T7W7_9CHLO</name>
<gene>
    <name evidence="7" type="ORF">WJX84_000513</name>
</gene>
<evidence type="ECO:0000256" key="5">
    <source>
        <dbReference type="SAM" id="MobiDB-lite"/>
    </source>
</evidence>
<dbReference type="InterPro" id="IPR023170">
    <property type="entry name" value="HhH_base_excis_C"/>
</dbReference>
<evidence type="ECO:0000259" key="6">
    <source>
        <dbReference type="SMART" id="SM00478"/>
    </source>
</evidence>
<dbReference type="SMART" id="SM00525">
    <property type="entry name" value="FES"/>
    <property type="match status" value="1"/>
</dbReference>
<dbReference type="CDD" id="cd06257">
    <property type="entry name" value="DnaJ"/>
    <property type="match status" value="1"/>
</dbReference>
<dbReference type="Gene3D" id="1.10.340.30">
    <property type="entry name" value="Hypothetical protein, domain 2"/>
    <property type="match status" value="1"/>
</dbReference>
<evidence type="ECO:0000256" key="4">
    <source>
        <dbReference type="ARBA" id="ARBA00023014"/>
    </source>
</evidence>
<evidence type="ECO:0000256" key="1">
    <source>
        <dbReference type="ARBA" id="ARBA00001966"/>
    </source>
</evidence>
<protein>
    <recommendedName>
        <fullName evidence="6">HhH-GPD domain-containing protein</fullName>
    </recommendedName>
</protein>
<dbReference type="SUPFAM" id="SSF48150">
    <property type="entry name" value="DNA-glycosylase"/>
    <property type="match status" value="1"/>
</dbReference>
<feature type="domain" description="HhH-GPD" evidence="6">
    <location>
        <begin position="67"/>
        <end position="229"/>
    </location>
</feature>
<dbReference type="InterPro" id="IPR003265">
    <property type="entry name" value="HhH-GPD_domain"/>
</dbReference>
<dbReference type="PANTHER" id="PTHR46213">
    <property type="entry name" value="TRANSCRIPTIONAL ACTIVATOR DEMETER"/>
    <property type="match status" value="1"/>
</dbReference>
<accession>A0AAW1T7W7</accession>
<evidence type="ECO:0000256" key="3">
    <source>
        <dbReference type="ARBA" id="ARBA00023004"/>
    </source>
</evidence>
<proteinExistence type="predicted"/>
<dbReference type="AlphaFoldDB" id="A0AAW1T7W7"/>
<keyword evidence="2" id="KW-0479">Metal-binding</keyword>
<dbReference type="InterPro" id="IPR044811">
    <property type="entry name" value="DME/ROS1"/>
</dbReference>
<reference evidence="7 8" key="1">
    <citation type="journal article" date="2024" name="Nat. Commun.">
        <title>Phylogenomics reveals the evolutionary origins of lichenization in chlorophyte algae.</title>
        <authorList>
            <person name="Puginier C."/>
            <person name="Libourel C."/>
            <person name="Otte J."/>
            <person name="Skaloud P."/>
            <person name="Haon M."/>
            <person name="Grisel S."/>
            <person name="Petersen M."/>
            <person name="Berrin J.G."/>
            <person name="Delaux P.M."/>
            <person name="Dal Grande F."/>
            <person name="Keller J."/>
        </authorList>
    </citation>
    <scope>NUCLEOTIDE SEQUENCE [LARGE SCALE GENOMIC DNA]</scope>
    <source>
        <strain evidence="7 8">SAG 2523</strain>
    </source>
</reference>
<dbReference type="GO" id="GO:0051539">
    <property type="term" value="F:4 iron, 4 sulfur cluster binding"/>
    <property type="evidence" value="ECO:0007669"/>
    <property type="project" value="InterPro"/>
</dbReference>
<dbReference type="Proteomes" id="UP001485043">
    <property type="component" value="Unassembled WGS sequence"/>
</dbReference>
<dbReference type="InterPro" id="IPR001623">
    <property type="entry name" value="DnaJ_domain"/>
</dbReference>
<dbReference type="CDD" id="cd00056">
    <property type="entry name" value="ENDO3c"/>
    <property type="match status" value="1"/>
</dbReference>
<dbReference type="InterPro" id="IPR011257">
    <property type="entry name" value="DNA_glycosylase"/>
</dbReference>
<dbReference type="InterPro" id="IPR003651">
    <property type="entry name" value="Endonuclease3_FeS-loop_motif"/>
</dbReference>
<keyword evidence="3" id="KW-0408">Iron</keyword>
<dbReference type="EMBL" id="JALJOV010000311">
    <property type="protein sequence ID" value="KAK9864815.1"/>
    <property type="molecule type" value="Genomic_DNA"/>
</dbReference>
<keyword evidence="8" id="KW-1185">Reference proteome</keyword>
<dbReference type="GO" id="GO:0019104">
    <property type="term" value="F:DNA N-glycosylase activity"/>
    <property type="evidence" value="ECO:0007669"/>
    <property type="project" value="InterPro"/>
</dbReference>
<dbReference type="GO" id="GO:0006284">
    <property type="term" value="P:base-excision repair"/>
    <property type="evidence" value="ECO:0007669"/>
    <property type="project" value="InterPro"/>
</dbReference>